<keyword evidence="1" id="KW-0812">Transmembrane</keyword>
<feature type="transmembrane region" description="Helical" evidence="1">
    <location>
        <begin position="164"/>
        <end position="180"/>
    </location>
</feature>
<evidence type="ECO:0000256" key="1">
    <source>
        <dbReference type="SAM" id="Phobius"/>
    </source>
</evidence>
<gene>
    <name evidence="2" type="ORF">WS71_11940</name>
</gene>
<keyword evidence="1" id="KW-0472">Membrane</keyword>
<protein>
    <submittedName>
        <fullName evidence="2">Uncharacterized protein</fullName>
    </submittedName>
</protein>
<evidence type="ECO:0000313" key="2">
    <source>
        <dbReference type="EMBL" id="AOJ07928.1"/>
    </source>
</evidence>
<feature type="transmembrane region" description="Helical" evidence="1">
    <location>
        <begin position="135"/>
        <end position="157"/>
    </location>
</feature>
<name>A0A1B4FW71_9BURK</name>
<feature type="transmembrane region" description="Helical" evidence="1">
    <location>
        <begin position="21"/>
        <end position="41"/>
    </location>
</feature>
<feature type="transmembrane region" description="Helical" evidence="1">
    <location>
        <begin position="53"/>
        <end position="72"/>
    </location>
</feature>
<dbReference type="AlphaFoldDB" id="A0A1B4FW71"/>
<feature type="transmembrane region" description="Helical" evidence="1">
    <location>
        <begin position="104"/>
        <end position="123"/>
    </location>
</feature>
<proteinExistence type="predicted"/>
<keyword evidence="1" id="KW-1133">Transmembrane helix</keyword>
<accession>A0A1B4FW71</accession>
<dbReference type="Proteomes" id="UP000067711">
    <property type="component" value="Chromosome 2"/>
</dbReference>
<organism evidence="2 3">
    <name type="scientific">Burkholderia mayonis</name>
    <dbReference type="NCBI Taxonomy" id="1385591"/>
    <lineage>
        <taxon>Bacteria</taxon>
        <taxon>Pseudomonadati</taxon>
        <taxon>Pseudomonadota</taxon>
        <taxon>Betaproteobacteria</taxon>
        <taxon>Burkholderiales</taxon>
        <taxon>Burkholderiaceae</taxon>
        <taxon>Burkholderia</taxon>
        <taxon>pseudomallei group</taxon>
    </lineage>
</organism>
<dbReference type="EMBL" id="CP013388">
    <property type="protein sequence ID" value="AOJ07928.1"/>
    <property type="molecule type" value="Genomic_DNA"/>
</dbReference>
<evidence type="ECO:0000313" key="3">
    <source>
        <dbReference type="Proteomes" id="UP000067711"/>
    </source>
</evidence>
<reference evidence="2 3" key="1">
    <citation type="submission" date="2015-12" db="EMBL/GenBank/DDBJ databases">
        <title>Diversity of Burkholderia near neighbor genomes.</title>
        <authorList>
            <person name="Sahl J."/>
            <person name="Wagner D."/>
            <person name="Keim P."/>
        </authorList>
    </citation>
    <scope>NUCLEOTIDE SEQUENCE [LARGE SCALE GENOMIC DNA]</scope>
    <source>
        <strain evidence="2 3">BDU8</strain>
    </source>
</reference>
<feature type="transmembrane region" description="Helical" evidence="1">
    <location>
        <begin position="186"/>
        <end position="203"/>
    </location>
</feature>
<sequence length="220" mass="23726">MLWRLRLRLLRHDLASDLRRHRDVVIILLSLLPFGVEFVGWPFAAIGRVTAHSVAPALIGMALLAAGAASWAHAFRRSLGGGGFYGYLRCLPIPRAELRRLDTLVLLIANFPLCASLGSGIVQSPGCSASDHGCMSLYGLRIAFAFGVCLLVQIAMLRRARDSVAMTVAACAWLLTTLWVQSRTPAIALTCAGVVFCIAVLSGQRPWSRRSSRPTGGEAT</sequence>